<reference evidence="2 3" key="1">
    <citation type="submission" date="2024-06" db="EMBL/GenBank/DDBJ databases">
        <title>Complete genome of Phlyctema vagabunda strain 19-DSS-EL-015.</title>
        <authorList>
            <person name="Fiorenzani C."/>
        </authorList>
    </citation>
    <scope>NUCLEOTIDE SEQUENCE [LARGE SCALE GENOMIC DNA]</scope>
    <source>
        <strain evidence="2 3">19-DSS-EL-015</strain>
    </source>
</reference>
<gene>
    <name evidence="2" type="ORF">PVAG01_06141</name>
</gene>
<dbReference type="PROSITE" id="PS51186">
    <property type="entry name" value="GNAT"/>
    <property type="match status" value="1"/>
</dbReference>
<dbReference type="InterPro" id="IPR016181">
    <property type="entry name" value="Acyl_CoA_acyltransferase"/>
</dbReference>
<feature type="domain" description="N-acetyltransferase" evidence="1">
    <location>
        <begin position="12"/>
        <end position="164"/>
    </location>
</feature>
<accession>A0ABR4PFE2</accession>
<dbReference type="InterPro" id="IPR053144">
    <property type="entry name" value="Acetyltransferase_Butenolide"/>
</dbReference>
<dbReference type="PANTHER" id="PTHR43233">
    <property type="entry name" value="FAMILY N-ACETYLTRANSFERASE, PUTATIVE (AFU_ORTHOLOGUE AFUA_6G03350)-RELATED"/>
    <property type="match status" value="1"/>
</dbReference>
<dbReference type="Proteomes" id="UP001629113">
    <property type="component" value="Unassembled WGS sequence"/>
</dbReference>
<organism evidence="2 3">
    <name type="scientific">Phlyctema vagabunda</name>
    <dbReference type="NCBI Taxonomy" id="108571"/>
    <lineage>
        <taxon>Eukaryota</taxon>
        <taxon>Fungi</taxon>
        <taxon>Dikarya</taxon>
        <taxon>Ascomycota</taxon>
        <taxon>Pezizomycotina</taxon>
        <taxon>Leotiomycetes</taxon>
        <taxon>Helotiales</taxon>
        <taxon>Dermateaceae</taxon>
        <taxon>Phlyctema</taxon>
    </lineage>
</organism>
<dbReference type="EMBL" id="JBFCZG010000005">
    <property type="protein sequence ID" value="KAL3421985.1"/>
    <property type="molecule type" value="Genomic_DNA"/>
</dbReference>
<dbReference type="Pfam" id="PF00583">
    <property type="entry name" value="Acetyltransf_1"/>
    <property type="match status" value="1"/>
</dbReference>
<comment type="caution">
    <text evidence="2">The sequence shown here is derived from an EMBL/GenBank/DDBJ whole genome shotgun (WGS) entry which is preliminary data.</text>
</comment>
<dbReference type="Gene3D" id="3.40.630.30">
    <property type="match status" value="1"/>
</dbReference>
<proteinExistence type="predicted"/>
<name>A0ABR4PFE2_9HELO</name>
<dbReference type="InterPro" id="IPR000182">
    <property type="entry name" value="GNAT_dom"/>
</dbReference>
<dbReference type="SUPFAM" id="SSF55729">
    <property type="entry name" value="Acyl-CoA N-acyltransferases (Nat)"/>
    <property type="match status" value="1"/>
</dbReference>
<evidence type="ECO:0000313" key="2">
    <source>
        <dbReference type="EMBL" id="KAL3421985.1"/>
    </source>
</evidence>
<evidence type="ECO:0000259" key="1">
    <source>
        <dbReference type="PROSITE" id="PS51186"/>
    </source>
</evidence>
<evidence type="ECO:0000313" key="3">
    <source>
        <dbReference type="Proteomes" id="UP001629113"/>
    </source>
</evidence>
<keyword evidence="3" id="KW-1185">Reference proteome</keyword>
<dbReference type="CDD" id="cd04301">
    <property type="entry name" value="NAT_SF"/>
    <property type="match status" value="1"/>
</dbReference>
<protein>
    <submittedName>
        <fullName evidence="2">GNAT family N-acetyltransferase</fullName>
    </submittedName>
</protein>
<sequence>MASPSEWYKDNFLISTAPALLQPDAINEAFDSDFIYWAKKTPVDQLKKLLANSLCFGLYELPTSSADIAGRAAGPKQIGLARLITDRVSFAYMTDVYVLPEYQGTGLGVWLLSKVSDELDSWPDLRRSMLITSGHGSFYEKKMGFKVFEQGENDLQVLMKRGRGSVLS</sequence>
<dbReference type="PANTHER" id="PTHR43233:SF1">
    <property type="entry name" value="FAMILY N-ACETYLTRANSFERASE, PUTATIVE (AFU_ORTHOLOGUE AFUA_6G03350)-RELATED"/>
    <property type="match status" value="1"/>
</dbReference>